<feature type="transmembrane region" description="Helical" evidence="1">
    <location>
        <begin position="146"/>
        <end position="163"/>
    </location>
</feature>
<keyword evidence="1" id="KW-0812">Transmembrane</keyword>
<evidence type="ECO:0000313" key="3">
    <source>
        <dbReference type="Proteomes" id="UP001620339"/>
    </source>
</evidence>
<protein>
    <submittedName>
        <fullName evidence="2">Uncharacterized protein</fullName>
    </submittedName>
</protein>
<reference evidence="2 3" key="1">
    <citation type="submission" date="2020-10" db="EMBL/GenBank/DDBJ databases">
        <title>Phylogeny of dyella-like bacteria.</title>
        <authorList>
            <person name="Fu J."/>
        </authorList>
    </citation>
    <scope>NUCLEOTIDE SEQUENCE [LARGE SCALE GENOMIC DNA]</scope>
    <source>
        <strain evidence="2 3">KACC 19113</strain>
    </source>
</reference>
<evidence type="ECO:0000313" key="2">
    <source>
        <dbReference type="EMBL" id="MFK2877748.1"/>
    </source>
</evidence>
<organism evidence="2 3">
    <name type="scientific">Rhodanobacter hydrolyticus</name>
    <dbReference type="NCBI Taxonomy" id="2250595"/>
    <lineage>
        <taxon>Bacteria</taxon>
        <taxon>Pseudomonadati</taxon>
        <taxon>Pseudomonadota</taxon>
        <taxon>Gammaproteobacteria</taxon>
        <taxon>Lysobacterales</taxon>
        <taxon>Rhodanobacteraceae</taxon>
        <taxon>Rhodanobacter</taxon>
    </lineage>
</organism>
<evidence type="ECO:0000256" key="1">
    <source>
        <dbReference type="SAM" id="Phobius"/>
    </source>
</evidence>
<name>A0ABW8J699_9GAMM</name>
<dbReference type="Proteomes" id="UP001620339">
    <property type="component" value="Unassembled WGS sequence"/>
</dbReference>
<dbReference type="EMBL" id="JADIKK010000008">
    <property type="protein sequence ID" value="MFK2877748.1"/>
    <property type="molecule type" value="Genomic_DNA"/>
</dbReference>
<feature type="transmembrane region" description="Helical" evidence="1">
    <location>
        <begin position="41"/>
        <end position="62"/>
    </location>
</feature>
<keyword evidence="1" id="KW-1133">Transmembrane helix</keyword>
<keyword evidence="3" id="KW-1185">Reference proteome</keyword>
<sequence length="207" mass="23233">MRRFTEKQYQRRVMVAMTLYVGFMLLAWPEVRTTGSLPLKLLLALAPVAMMLYVIALMARRILHSDELEQRTHLVALGVATALVGAASLIGGFLAAAKLVQVNGIVLIWVFPLQLAAYGLTRWLVNRRYGNEMSCAEGGFTFRQRLALILLLMMAVALAVYWRHDDFDIGMLVGMGSSLALVLAWQGYRYWRKRRASPGGADEEQAR</sequence>
<gene>
    <name evidence="2" type="ORF">ISP25_11770</name>
</gene>
<proteinExistence type="predicted"/>
<feature type="transmembrane region" description="Helical" evidence="1">
    <location>
        <begin position="169"/>
        <end position="188"/>
    </location>
</feature>
<comment type="caution">
    <text evidence="2">The sequence shown here is derived from an EMBL/GenBank/DDBJ whole genome shotgun (WGS) entry which is preliminary data.</text>
</comment>
<feature type="transmembrane region" description="Helical" evidence="1">
    <location>
        <begin position="74"/>
        <end position="96"/>
    </location>
</feature>
<feature type="transmembrane region" description="Helical" evidence="1">
    <location>
        <begin position="12"/>
        <end position="29"/>
    </location>
</feature>
<accession>A0ABW8J699</accession>
<feature type="transmembrane region" description="Helical" evidence="1">
    <location>
        <begin position="102"/>
        <end position="125"/>
    </location>
</feature>
<keyword evidence="1" id="KW-0472">Membrane</keyword>